<evidence type="ECO:0000313" key="1">
    <source>
        <dbReference type="EMBL" id="QHT24571.1"/>
    </source>
</evidence>
<proteinExistence type="predicted"/>
<organism evidence="1">
    <name type="scientific">viral metagenome</name>
    <dbReference type="NCBI Taxonomy" id="1070528"/>
    <lineage>
        <taxon>unclassified sequences</taxon>
        <taxon>metagenomes</taxon>
        <taxon>organismal metagenomes</taxon>
    </lineage>
</organism>
<dbReference type="Gene3D" id="1.25.40.20">
    <property type="entry name" value="Ankyrin repeat-containing domain"/>
    <property type="match status" value="1"/>
</dbReference>
<dbReference type="InterPro" id="IPR036770">
    <property type="entry name" value="Ankyrin_rpt-contain_sf"/>
</dbReference>
<evidence type="ECO:0008006" key="2">
    <source>
        <dbReference type="Google" id="ProtNLM"/>
    </source>
</evidence>
<name>A0A6C0E7G4_9ZZZZ</name>
<sequence>MFIVYTNENDEILDLNSCTFKPIKCGLNSLDCIFRVDGTIINFDRMYNVFLWYSIGMYCNIPVNRFLYFRIVLPLNNNHCRRNIRDTDCFYVLDECLLSDKYPIYSIKTIEKFNVSITYSYVQALLRRENRLNIIKYLYSNKPEVFNWTYYLHYPLDSMSKNGNVNCLEWWKNSGLELAYSSDSLDWASHNDHINVLEWWLNSGLSLKYSSYSLDGASQMGHIHVLEWWKNSGLPLKYSENALSFAHRNVFKWWKKSGLPLKYPSWTIYLYMKFFV</sequence>
<protein>
    <recommendedName>
        <fullName evidence="2">Ankyrin repeat protein</fullName>
    </recommendedName>
</protein>
<dbReference type="SUPFAM" id="SSF140860">
    <property type="entry name" value="Pseudo ankyrin repeat-like"/>
    <property type="match status" value="1"/>
</dbReference>
<dbReference type="EMBL" id="MN739746">
    <property type="protein sequence ID" value="QHT24571.1"/>
    <property type="molecule type" value="Genomic_DNA"/>
</dbReference>
<dbReference type="AlphaFoldDB" id="A0A6C0E7G4"/>
<reference evidence="1" key="1">
    <citation type="journal article" date="2020" name="Nature">
        <title>Giant virus diversity and host interactions through global metagenomics.</title>
        <authorList>
            <person name="Schulz F."/>
            <person name="Roux S."/>
            <person name="Paez-Espino D."/>
            <person name="Jungbluth S."/>
            <person name="Walsh D.A."/>
            <person name="Denef V.J."/>
            <person name="McMahon K.D."/>
            <person name="Konstantinidis K.T."/>
            <person name="Eloe-Fadrosh E.A."/>
            <person name="Kyrpides N.C."/>
            <person name="Woyke T."/>
        </authorList>
    </citation>
    <scope>NUCLEOTIDE SEQUENCE</scope>
    <source>
        <strain evidence="1">GVMAG-M-3300023179-150</strain>
    </source>
</reference>
<accession>A0A6C0E7G4</accession>